<evidence type="ECO:0000313" key="4">
    <source>
        <dbReference type="Proteomes" id="UP000515129"/>
    </source>
</evidence>
<feature type="compositionally biased region" description="Polar residues" evidence="1">
    <location>
        <begin position="664"/>
        <end position="673"/>
    </location>
</feature>
<protein>
    <submittedName>
        <fullName evidence="5">Zona pellucida protein AX 4 isoform X1</fullName>
    </submittedName>
</protein>
<name>A0A6P6PNG0_CARAU</name>
<feature type="compositionally biased region" description="Polar residues" evidence="1">
    <location>
        <begin position="369"/>
        <end position="378"/>
    </location>
</feature>
<feature type="region of interest" description="Disordered" evidence="1">
    <location>
        <begin position="357"/>
        <end position="384"/>
    </location>
</feature>
<reference evidence="5" key="1">
    <citation type="submission" date="2025-08" db="UniProtKB">
        <authorList>
            <consortium name="RefSeq"/>
        </authorList>
    </citation>
    <scope>IDENTIFICATION</scope>
    <source>
        <strain evidence="5">Wakin</strain>
        <tissue evidence="5">Muscle</tissue>
    </source>
</reference>
<dbReference type="Pfam" id="PF23344">
    <property type="entry name" value="ZP-N"/>
    <property type="match status" value="1"/>
</dbReference>
<feature type="signal peptide" evidence="2">
    <location>
        <begin position="1"/>
        <end position="19"/>
    </location>
</feature>
<feature type="region of interest" description="Disordered" evidence="1">
    <location>
        <begin position="655"/>
        <end position="678"/>
    </location>
</feature>
<dbReference type="InterPro" id="IPR001507">
    <property type="entry name" value="ZP_dom"/>
</dbReference>
<organism evidence="4 5">
    <name type="scientific">Carassius auratus</name>
    <name type="common">Goldfish</name>
    <dbReference type="NCBI Taxonomy" id="7957"/>
    <lineage>
        <taxon>Eukaryota</taxon>
        <taxon>Metazoa</taxon>
        <taxon>Chordata</taxon>
        <taxon>Craniata</taxon>
        <taxon>Vertebrata</taxon>
        <taxon>Euteleostomi</taxon>
        <taxon>Actinopterygii</taxon>
        <taxon>Neopterygii</taxon>
        <taxon>Teleostei</taxon>
        <taxon>Ostariophysi</taxon>
        <taxon>Cypriniformes</taxon>
        <taxon>Cyprinidae</taxon>
        <taxon>Cyprininae</taxon>
        <taxon>Carassius</taxon>
    </lineage>
</organism>
<dbReference type="OrthoDB" id="8945590at2759"/>
<dbReference type="Gene3D" id="2.60.40.3210">
    <property type="entry name" value="Zona pellucida, ZP-N domain"/>
    <property type="match status" value="1"/>
</dbReference>
<dbReference type="RefSeq" id="XP_026122598.1">
    <property type="nucleotide sequence ID" value="XM_026266813.1"/>
</dbReference>
<dbReference type="KEGG" id="caua:113105631"/>
<evidence type="ECO:0000256" key="2">
    <source>
        <dbReference type="SAM" id="SignalP"/>
    </source>
</evidence>
<evidence type="ECO:0000259" key="3">
    <source>
        <dbReference type="PROSITE" id="PS51034"/>
    </source>
</evidence>
<dbReference type="AlphaFoldDB" id="A0A6P6PNG0"/>
<dbReference type="Proteomes" id="UP000515129">
    <property type="component" value="Chromosome 7"/>
</dbReference>
<keyword evidence="4" id="KW-1185">Reference proteome</keyword>
<feature type="chain" id="PRO_5027724247" evidence="2">
    <location>
        <begin position="20"/>
        <end position="1158"/>
    </location>
</feature>
<proteinExistence type="predicted"/>
<evidence type="ECO:0000313" key="5">
    <source>
        <dbReference type="RefSeq" id="XP_026122598.1"/>
    </source>
</evidence>
<keyword evidence="2" id="KW-0732">Signal</keyword>
<gene>
    <name evidence="5" type="primary">zpax4</name>
</gene>
<feature type="domain" description="ZP" evidence="3">
    <location>
        <begin position="981"/>
        <end position="1158"/>
    </location>
</feature>
<dbReference type="Pfam" id="PF26562">
    <property type="entry name" value="Ig-like"/>
    <property type="match status" value="1"/>
</dbReference>
<feature type="compositionally biased region" description="Polar residues" evidence="1">
    <location>
        <begin position="566"/>
        <end position="575"/>
    </location>
</feature>
<sequence>MAFGFVSGGLFLLCAVACALRGSKNALQQSSRLPQAPTVVECKAQSLVVSVDIPPSGSAPRFEAIDATGAYPVTERYGAQCGYTYSVQPLLGHVDLRASYFSCHTGNQNDEVFTFMFGVFTIDESGKESSFNVSKTCSVPPFSPRVVTCEENYMEVSVRTDLPCPTAGSIKDFSASLALAQSSAVEAWQVMLQKEGQQPEVMSVEDAATLGYIIMVTPGRLVFRTTFGQLYASVKMVNGAAVEVIQATVFFRQNWMVVMVDLVATCSLVKGSSDDSRLHWRTPAERTRLAVGPSKLRTEYIGMGVSGGVANEWAMTDQGYSVTVGKGSVAHRLPSVAEGGIRKNQQGVVTKPKVVRQMAPPPVPRPPLSVNQSPSGTWRSPAERTPLVVGPSELRTEYMGMGVSGGVANERAMTDRGYSVTVGKETVAHRFPSVAEGGIRKNQQGVVTKPNVVLQMATPPVPRPPLSVNHDGSRLHWRTPAERTPLAFGPSKLRKEYMGMGVSGGVVDERAATDRGYSMTVGKATVVSSIPSAAEGGIRKNQQGVVTNPNVVRQMANTPVPRPPLSVNQSPSGTWRSPAERTPLAVGTSELWGENRRMGASGGVVDKWAASDRGYSVTVGKETVAHRFPSVAEGGIRKNQQGVVIKPNVVRQIANPPVPRPPLSVNQSPSGTWRSPAERTPLVVGTSELRGENMGMGVSGGVVDERATIDRGYSITVGKATVGSSILSPAEGGIRKDQHGVVTKPNVVKQMASPPIPLPFSVNQTNLEERVFHVYLGNIPSDVELVSVELNGQEISVLTAAQMGYSISRVSEGNATSAYIIRVPFEDQFVAKQYVSAGLFEYSLEIKWTLNIRPQMEAYYHLSSVSALVVEALPPVFDSMCTESGISFKKDHQQYDYLWDIAIGSYTLTPQLASERGYILTNDSTTLILAVPLFTIGYVYEDITLQQFYGTFKLLTRNAKTLKIEQSSGKRCLFQTTELLVCSTEGVMTIVTDITKAVPSADPARTTLLDQSCRPQETDDTRVLFSFGLNTCGTRFQIDQQYVTYENELVFHELYSTDSRPVITRDAAYRVTMRCIYPVRDTESLFVDRKFRAETPGIGQIKDPVKVPPQMLKPMQLPKQAIMKPSFQGSVARKPTEYVRVGQWSAPQDKYAQRSLGA</sequence>
<dbReference type="InterPro" id="IPR058876">
    <property type="entry name" value="Ig-like_ZP"/>
</dbReference>
<evidence type="ECO:0000256" key="1">
    <source>
        <dbReference type="SAM" id="MobiDB-lite"/>
    </source>
</evidence>
<accession>A0A6P6PNG0</accession>
<dbReference type="InterPro" id="IPR055356">
    <property type="entry name" value="ZP-N"/>
</dbReference>
<dbReference type="PANTHER" id="PTHR47130:SF6">
    <property type="entry name" value="EGG ENVELOPE GLYCOPROTEIN-LIKE PRECURSOR"/>
    <property type="match status" value="1"/>
</dbReference>
<dbReference type="PANTHER" id="PTHR47130">
    <property type="entry name" value="SI:DKEY-19B23.11-RELATED"/>
    <property type="match status" value="1"/>
</dbReference>
<feature type="region of interest" description="Disordered" evidence="1">
    <location>
        <begin position="556"/>
        <end position="582"/>
    </location>
</feature>
<dbReference type="CTD" id="798996"/>
<dbReference type="PROSITE" id="PS51034">
    <property type="entry name" value="ZP_2"/>
    <property type="match status" value="1"/>
</dbReference>